<dbReference type="RefSeq" id="WP_090398914.1">
    <property type="nucleotide sequence ID" value="NZ_FNEN01000009.1"/>
</dbReference>
<dbReference type="Gene3D" id="3.90.1150.60">
    <property type="entry name" value="Methioning gamme-lyase, C-terminal domain"/>
    <property type="match status" value="1"/>
</dbReference>
<dbReference type="InterPro" id="IPR009651">
    <property type="entry name" value="Met_g_lyase_put"/>
</dbReference>
<organism evidence="1 2">
    <name type="scientific">Natribacillus halophilus</name>
    <dbReference type="NCBI Taxonomy" id="549003"/>
    <lineage>
        <taxon>Bacteria</taxon>
        <taxon>Bacillati</taxon>
        <taxon>Bacillota</taxon>
        <taxon>Bacilli</taxon>
        <taxon>Bacillales</taxon>
        <taxon>Bacillaceae</taxon>
        <taxon>Natribacillus</taxon>
    </lineage>
</organism>
<dbReference type="OrthoDB" id="9764766at2"/>
<keyword evidence="2" id="KW-1185">Reference proteome</keyword>
<accession>A0A1G8PT99</accession>
<reference evidence="1 2" key="1">
    <citation type="submission" date="2016-10" db="EMBL/GenBank/DDBJ databases">
        <authorList>
            <person name="de Groot N.N."/>
        </authorList>
    </citation>
    <scope>NUCLEOTIDE SEQUENCE [LARGE SCALE GENOMIC DNA]</scope>
    <source>
        <strain evidence="1 2">DSM 21771</strain>
    </source>
</reference>
<evidence type="ECO:0000313" key="2">
    <source>
        <dbReference type="Proteomes" id="UP000198853"/>
    </source>
</evidence>
<dbReference type="SUPFAM" id="SSF53383">
    <property type="entry name" value="PLP-dependent transferases"/>
    <property type="match status" value="1"/>
</dbReference>
<keyword evidence="1" id="KW-0456">Lyase</keyword>
<dbReference type="EMBL" id="FNEN01000009">
    <property type="protein sequence ID" value="SDI95711.1"/>
    <property type="molecule type" value="Genomic_DNA"/>
</dbReference>
<dbReference type="InterPro" id="IPR015424">
    <property type="entry name" value="PyrdxlP-dep_Trfase"/>
</dbReference>
<protein>
    <submittedName>
        <fullName evidence="1">Cystathionine beta-lyase family protein involved in aluminum resistance</fullName>
    </submittedName>
</protein>
<proteinExistence type="predicted"/>
<dbReference type="PANTHER" id="PTHR46658">
    <property type="entry name" value="CYS OR MET METABOLISM PYRIDOXAL-PHOSPHATE-DEPENDENT ENZYME"/>
    <property type="match status" value="1"/>
</dbReference>
<dbReference type="Pfam" id="PF06838">
    <property type="entry name" value="Met_gamma_lyase"/>
    <property type="match status" value="1"/>
</dbReference>
<evidence type="ECO:0000313" key="1">
    <source>
        <dbReference type="EMBL" id="SDI95711.1"/>
    </source>
</evidence>
<gene>
    <name evidence="1" type="ORF">SAMN04488123_109100</name>
</gene>
<name>A0A1G8PT99_9BACI</name>
<dbReference type="AlphaFoldDB" id="A0A1G8PT99"/>
<dbReference type="Gene3D" id="3.40.640.10">
    <property type="entry name" value="Type I PLP-dependent aspartate aminotransferase-like (Major domain)"/>
    <property type="match status" value="1"/>
</dbReference>
<sequence>MDTTQLHNQRKISRWLAEIEEQWYPLHREIEDIVESNQEKLLKAYQAENISSHHLQGSDGYGYDDAGREALEQVYARAFGTEAALVRPQFVSGTHAITAALFGNLRPGDEIVYASGDPYETMKEVLGLVGNSPGHFGEYDIHTRVLPLTSTGHVNLEHLPDVVNEKTKWVVLQRSRGYDERPSIPIASLAQQIQYIKTRWPEVHIFIDNCYGEFVEKNEPGDIGADLIAGSLIKNPGGGLAKTGGYIAGKKRFVEQAASRLSAPGIGLEAGATGGFLNEALQGFFLAPMIVGEALKGAHFTAALLQKAGLQTSPDPFTERTDLIQSLTFTHRDAMITFCQSIQKHSPIDAYAAPIPGPLPGYEGEVIMAAGTFVQGASIELSADGPVKPPYIAYVQGGLSFAHVKIAVVHALDDMLSNFT</sequence>
<dbReference type="PANTHER" id="PTHR46658:SF1">
    <property type="entry name" value="CYS OR MET METABOLISM PYRIDOXAL-PHOSPHATE-DEPENDENT ENZYME"/>
    <property type="match status" value="1"/>
</dbReference>
<dbReference type="Proteomes" id="UP000198853">
    <property type="component" value="Unassembled WGS sequence"/>
</dbReference>
<dbReference type="GO" id="GO:0016829">
    <property type="term" value="F:lyase activity"/>
    <property type="evidence" value="ECO:0007669"/>
    <property type="project" value="UniProtKB-KW"/>
</dbReference>
<dbReference type="InterPro" id="IPR015421">
    <property type="entry name" value="PyrdxlP-dep_Trfase_major"/>
</dbReference>